<dbReference type="Pfam" id="PF02687">
    <property type="entry name" value="FtsX"/>
    <property type="match status" value="1"/>
</dbReference>
<dbReference type="Gene3D" id="3.40.50.300">
    <property type="entry name" value="P-loop containing nucleotide triphosphate hydrolases"/>
    <property type="match status" value="1"/>
</dbReference>
<evidence type="ECO:0000256" key="2">
    <source>
        <dbReference type="ARBA" id="ARBA00022448"/>
    </source>
</evidence>
<dbReference type="EMBL" id="LN854557">
    <property type="protein sequence ID" value="CRL45513.1"/>
    <property type="molecule type" value="Genomic_DNA"/>
</dbReference>
<protein>
    <recommendedName>
        <fullName evidence="12">Pyoverdine export ATP-binding/permease protein PvdT</fullName>
    </recommendedName>
</protein>
<dbReference type="CDD" id="cd03255">
    <property type="entry name" value="ABC_MJ0796_LolCDE_FtsE"/>
    <property type="match status" value="1"/>
</dbReference>
<evidence type="ECO:0000256" key="10">
    <source>
        <dbReference type="ARBA" id="ARBA00023136"/>
    </source>
</evidence>
<dbReference type="InterPro" id="IPR025857">
    <property type="entry name" value="MacB_PCD"/>
</dbReference>
<dbReference type="GO" id="GO:0022857">
    <property type="term" value="F:transmembrane transporter activity"/>
    <property type="evidence" value="ECO:0007669"/>
    <property type="project" value="UniProtKB-ARBA"/>
</dbReference>
<dbReference type="Pfam" id="PF00005">
    <property type="entry name" value="ABC_tran"/>
    <property type="match status" value="1"/>
</dbReference>
<keyword evidence="4" id="KW-0997">Cell inner membrane</keyword>
<accession>A0A193QK95</accession>
<evidence type="ECO:0000256" key="5">
    <source>
        <dbReference type="ARBA" id="ARBA00022692"/>
    </source>
</evidence>
<gene>
    <name evidence="15" type="primary">macB_3</name>
    <name evidence="15" type="ORF">SGGMMB4_03297</name>
</gene>
<keyword evidence="9 13" id="KW-1133">Transmembrane helix</keyword>
<dbReference type="FunFam" id="3.40.50.300:FF:000032">
    <property type="entry name" value="Export ABC transporter ATP-binding protein"/>
    <property type="match status" value="1"/>
</dbReference>
<feature type="domain" description="ABC transporter" evidence="14">
    <location>
        <begin position="6"/>
        <end position="244"/>
    </location>
</feature>
<dbReference type="GO" id="GO:0005886">
    <property type="term" value="C:plasma membrane"/>
    <property type="evidence" value="ECO:0007669"/>
    <property type="project" value="UniProtKB-SubCell"/>
</dbReference>
<keyword evidence="6" id="KW-0547">Nucleotide-binding</keyword>
<dbReference type="Pfam" id="PF12704">
    <property type="entry name" value="MacB_PCD"/>
    <property type="match status" value="1"/>
</dbReference>
<dbReference type="KEGG" id="sgl:SG1459"/>
<evidence type="ECO:0000256" key="9">
    <source>
        <dbReference type="ARBA" id="ARBA00022989"/>
    </source>
</evidence>
<dbReference type="InterPro" id="IPR003593">
    <property type="entry name" value="AAA+_ATPase"/>
</dbReference>
<dbReference type="Proteomes" id="UP000245838">
    <property type="component" value="Chromosome sggmmb4_Chromosome"/>
</dbReference>
<keyword evidence="5 13" id="KW-0812">Transmembrane</keyword>
<evidence type="ECO:0000256" key="6">
    <source>
        <dbReference type="ARBA" id="ARBA00022741"/>
    </source>
</evidence>
<keyword evidence="2" id="KW-0813">Transport</keyword>
<comment type="similarity">
    <text evidence="11">Belongs to the ABC transporter superfamily. Macrolide exporter (TC 3.A.1.122) family.</text>
</comment>
<evidence type="ECO:0000256" key="13">
    <source>
        <dbReference type="SAM" id="Phobius"/>
    </source>
</evidence>
<dbReference type="GO" id="GO:0005524">
    <property type="term" value="F:ATP binding"/>
    <property type="evidence" value="ECO:0007669"/>
    <property type="project" value="UniProtKB-KW"/>
</dbReference>
<evidence type="ECO:0000256" key="12">
    <source>
        <dbReference type="ARBA" id="ARBA00041199"/>
    </source>
</evidence>
<name>A0A193QK95_SODGM</name>
<dbReference type="OrthoDB" id="9770036at2"/>
<evidence type="ECO:0000256" key="11">
    <source>
        <dbReference type="ARBA" id="ARBA00038388"/>
    </source>
</evidence>
<evidence type="ECO:0000256" key="7">
    <source>
        <dbReference type="ARBA" id="ARBA00022840"/>
    </source>
</evidence>
<keyword evidence="7 15" id="KW-0067">ATP-binding</keyword>
<dbReference type="PROSITE" id="PS00211">
    <property type="entry name" value="ABC_TRANSPORTER_1"/>
    <property type="match status" value="1"/>
</dbReference>
<dbReference type="SUPFAM" id="SSF52540">
    <property type="entry name" value="P-loop containing nucleoside triphosphate hydrolases"/>
    <property type="match status" value="1"/>
</dbReference>
<dbReference type="PROSITE" id="PS50893">
    <property type="entry name" value="ABC_TRANSPORTER_2"/>
    <property type="match status" value="1"/>
</dbReference>
<dbReference type="PANTHER" id="PTHR30572">
    <property type="entry name" value="MEMBRANE COMPONENT OF TRANSPORTER-RELATED"/>
    <property type="match status" value="1"/>
</dbReference>
<dbReference type="SMR" id="A0A193QK95"/>
<feature type="transmembrane region" description="Helical" evidence="13">
    <location>
        <begin position="576"/>
        <end position="596"/>
    </location>
</feature>
<organism evidence="15 16">
    <name type="scientific">Sodalis glossinidius (strain morsitans)</name>
    <dbReference type="NCBI Taxonomy" id="343509"/>
    <lineage>
        <taxon>Bacteria</taxon>
        <taxon>Pseudomonadati</taxon>
        <taxon>Pseudomonadota</taxon>
        <taxon>Gammaproteobacteria</taxon>
        <taxon>Enterobacterales</taxon>
        <taxon>Bruguierivoracaceae</taxon>
        <taxon>Sodalis</taxon>
    </lineage>
</organism>
<evidence type="ECO:0000256" key="1">
    <source>
        <dbReference type="ARBA" id="ARBA00004429"/>
    </source>
</evidence>
<keyword evidence="8" id="KW-1278">Translocase</keyword>
<dbReference type="InterPro" id="IPR027417">
    <property type="entry name" value="P-loop_NTPase"/>
</dbReference>
<sequence length="653" mass="70588">MTTPLIELQGVSRSYCQGDATVNVLNDIHLRIDPGEMVAIIGSSGSGKSTLMNILGCLDRPSGGEYRIRGRDVAQLTPDALAALRREHVGFIFQHYHLMPELSAVGNVEIPAVYANRPRQERRRRAAALLDRLGLAGKHHHCPAQLSGGQQQRVSIARALMNGGEIILADEPTGALDSASGKEVLAILTELNRQGHTLVIVTHDMAVARHARRIIEIRDGRIVADTRTDQTPLAPPLLPCSAHPRRRRGAQFADRVRESLHMALKAMNAHRMRTLLTMAGIVFGIAAVVTVVGLGEGAREQTLRRINFLGTNVISIYPGKDFFDENAGAIRTLVPADAVALARQGYVDSVSPELGTSARLRYRNKSANVDVIGVGESYFRVRGLSLAEGRTFTSQQVAQATTDAIIDDNARRTLFAATGQSPLGQTLLLNTMAVRVIGVAAADTNITGYHSDRIHIWLPYTTILHRLMGQQHVNGIVVSTGAGIDNAAAERTIEQLMLQRHGVKDFMLFNDDKIRRSVMKTSMTFSVLITMVAMIALFIGSLGVMNIMLVSVTERTHEIGVRMAVGARRGDIMQQFLIEAVLVCLTGGLLGVLLALSGGALFSALAGDIFPMVTSWPAVSGAFLCACAIGMVFGYWPARNAARLNPVEALSSE</sequence>
<feature type="transmembrane region" description="Helical" evidence="13">
    <location>
        <begin position="525"/>
        <end position="549"/>
    </location>
</feature>
<dbReference type="InterPro" id="IPR003439">
    <property type="entry name" value="ABC_transporter-like_ATP-bd"/>
</dbReference>
<evidence type="ECO:0000313" key="15">
    <source>
        <dbReference type="EMBL" id="CRL45513.1"/>
    </source>
</evidence>
<dbReference type="AlphaFoldDB" id="A0A193QK95"/>
<dbReference type="GO" id="GO:0016887">
    <property type="term" value="F:ATP hydrolysis activity"/>
    <property type="evidence" value="ECO:0007669"/>
    <property type="project" value="InterPro"/>
</dbReference>
<reference evidence="15 16" key="1">
    <citation type="submission" date="2015-05" db="EMBL/GenBank/DDBJ databases">
        <authorList>
            <person name="Goodhead I."/>
        </authorList>
    </citation>
    <scope>NUCLEOTIDE SEQUENCE [LARGE SCALE GENOMIC DNA]</scope>
    <source>
        <strain evidence="16">morsitans</strain>
    </source>
</reference>
<evidence type="ECO:0000256" key="3">
    <source>
        <dbReference type="ARBA" id="ARBA00022475"/>
    </source>
</evidence>
<keyword evidence="3" id="KW-1003">Cell membrane</keyword>
<evidence type="ECO:0000313" key="16">
    <source>
        <dbReference type="Proteomes" id="UP000245838"/>
    </source>
</evidence>
<dbReference type="InterPro" id="IPR050250">
    <property type="entry name" value="Macrolide_Exporter_MacB"/>
</dbReference>
<proteinExistence type="inferred from homology"/>
<dbReference type="InterPro" id="IPR017871">
    <property type="entry name" value="ABC_transporter-like_CS"/>
</dbReference>
<dbReference type="RefSeq" id="WP_011411279.1">
    <property type="nucleotide sequence ID" value="NC_007712.1"/>
</dbReference>
<dbReference type="GO" id="GO:1902495">
    <property type="term" value="C:transmembrane transporter complex"/>
    <property type="evidence" value="ECO:0007669"/>
    <property type="project" value="UniProtKB-ARBA"/>
</dbReference>
<dbReference type="InterPro" id="IPR017911">
    <property type="entry name" value="MacB-like_ATP-bd"/>
</dbReference>
<dbReference type="PANTHER" id="PTHR30572:SF14">
    <property type="entry name" value="MACROLIDE EXPORT ATP-BINDING_PERMEASE PROTEIN MACB"/>
    <property type="match status" value="1"/>
</dbReference>
<evidence type="ECO:0000259" key="14">
    <source>
        <dbReference type="PROSITE" id="PS50893"/>
    </source>
</evidence>
<evidence type="ECO:0000256" key="8">
    <source>
        <dbReference type="ARBA" id="ARBA00022967"/>
    </source>
</evidence>
<feature type="transmembrane region" description="Helical" evidence="13">
    <location>
        <begin position="616"/>
        <end position="636"/>
    </location>
</feature>
<dbReference type="InterPro" id="IPR003838">
    <property type="entry name" value="ABC3_permease_C"/>
</dbReference>
<dbReference type="SMART" id="SM00382">
    <property type="entry name" value="AAA"/>
    <property type="match status" value="1"/>
</dbReference>
<keyword evidence="10 13" id="KW-0472">Membrane</keyword>
<comment type="subcellular location">
    <subcellularLocation>
        <location evidence="1">Cell inner membrane</location>
        <topology evidence="1">Multi-pass membrane protein</topology>
    </subcellularLocation>
</comment>
<evidence type="ECO:0000256" key="4">
    <source>
        <dbReference type="ARBA" id="ARBA00022519"/>
    </source>
</evidence>
<feature type="transmembrane region" description="Helical" evidence="13">
    <location>
        <begin position="275"/>
        <end position="295"/>
    </location>
</feature>